<dbReference type="EMBL" id="FOAK01000003">
    <property type="protein sequence ID" value="SEK59341.1"/>
    <property type="molecule type" value="Genomic_DNA"/>
</dbReference>
<protein>
    <recommendedName>
        <fullName evidence="1">Pesticidal crystal protein domain-containing protein</fullName>
    </recommendedName>
</protein>
<feature type="domain" description="Pesticidal crystal protein" evidence="1">
    <location>
        <begin position="42"/>
        <end position="161"/>
    </location>
</feature>
<dbReference type="Pfam" id="PF03944">
    <property type="entry name" value="Endotoxin_C"/>
    <property type="match status" value="1"/>
</dbReference>
<evidence type="ECO:0000259" key="1">
    <source>
        <dbReference type="Pfam" id="PF03944"/>
    </source>
</evidence>
<proteinExistence type="predicted"/>
<evidence type="ECO:0000313" key="3">
    <source>
        <dbReference type="Proteomes" id="UP000199506"/>
    </source>
</evidence>
<dbReference type="STRING" id="190974.SAMN05216439_1184"/>
<sequence length="162" mass="18376">MQLIAEHENISSDIYNLLDCTYYETIPDGNLKQGILVHQNTGNSNIEISDEYSTIEDHSIKISCKNNAWGAYRILNPVMTKKGEVTFDYNSNTSFNLVLVMRINGTERVVSKKDNPSGEGSITKSFDFTTYTGTINSFEVRVHNTSQDMKDVYLDNIRIYPS</sequence>
<name>A0A1H7I9W9_9EURY</name>
<organism evidence="2 3">
    <name type="scientific">Methanobrevibacter gottschalkii</name>
    <dbReference type="NCBI Taxonomy" id="190974"/>
    <lineage>
        <taxon>Archaea</taxon>
        <taxon>Methanobacteriati</taxon>
        <taxon>Methanobacteriota</taxon>
        <taxon>Methanomada group</taxon>
        <taxon>Methanobacteria</taxon>
        <taxon>Methanobacteriales</taxon>
        <taxon>Methanobacteriaceae</taxon>
        <taxon>Methanobrevibacter</taxon>
    </lineage>
</organism>
<dbReference type="Gene3D" id="2.60.120.260">
    <property type="entry name" value="Galactose-binding domain-like"/>
    <property type="match status" value="1"/>
</dbReference>
<dbReference type="Proteomes" id="UP000199506">
    <property type="component" value="Unassembled WGS sequence"/>
</dbReference>
<reference evidence="2 3" key="1">
    <citation type="submission" date="2016-10" db="EMBL/GenBank/DDBJ databases">
        <authorList>
            <person name="de Groot N.N."/>
        </authorList>
    </citation>
    <scope>NUCLEOTIDE SEQUENCE [LARGE SCALE GENOMIC DNA]</scope>
    <source>
        <strain evidence="2 3">DSM 11978</strain>
    </source>
</reference>
<dbReference type="GO" id="GO:0090729">
    <property type="term" value="F:toxin activity"/>
    <property type="evidence" value="ECO:0007669"/>
    <property type="project" value="InterPro"/>
</dbReference>
<evidence type="ECO:0000313" key="2">
    <source>
        <dbReference type="EMBL" id="SEK59341.1"/>
    </source>
</evidence>
<gene>
    <name evidence="2" type="ORF">SAMN05216439_1184</name>
</gene>
<dbReference type="InterPro" id="IPR005638">
    <property type="entry name" value="Pest_crys_dom-III"/>
</dbReference>
<dbReference type="AlphaFoldDB" id="A0A1H7I9W9"/>
<dbReference type="RefSeq" id="WP_091699044.1">
    <property type="nucleotide sequence ID" value="NZ_FOAK01000003.1"/>
</dbReference>
<accession>A0A1H7I9W9</accession>